<feature type="domain" description="DNA2/NAM7 helicase helicase" evidence="8">
    <location>
        <begin position="785"/>
        <end position="843"/>
    </location>
</feature>
<feature type="region of interest" description="Disordered" evidence="7">
    <location>
        <begin position="189"/>
        <end position="210"/>
    </location>
</feature>
<feature type="coiled-coil region" evidence="6">
    <location>
        <begin position="632"/>
        <end position="680"/>
    </location>
</feature>
<evidence type="ECO:0000313" key="11">
    <source>
        <dbReference type="Proteomes" id="UP001519295"/>
    </source>
</evidence>
<dbReference type="Pfam" id="PF13086">
    <property type="entry name" value="AAA_11"/>
    <property type="match status" value="1"/>
</dbReference>
<dbReference type="Pfam" id="PF13087">
    <property type="entry name" value="AAA_12"/>
    <property type="match status" value="1"/>
</dbReference>
<dbReference type="InterPro" id="IPR050534">
    <property type="entry name" value="Coronavir_polyprotein_1ab"/>
</dbReference>
<dbReference type="Proteomes" id="UP001519295">
    <property type="component" value="Unassembled WGS sequence"/>
</dbReference>
<feature type="region of interest" description="Disordered" evidence="7">
    <location>
        <begin position="99"/>
        <end position="123"/>
    </location>
</feature>
<dbReference type="InterPro" id="IPR027417">
    <property type="entry name" value="P-loop_NTPase"/>
</dbReference>
<evidence type="ECO:0000256" key="7">
    <source>
        <dbReference type="SAM" id="MobiDB-lite"/>
    </source>
</evidence>
<evidence type="ECO:0000259" key="9">
    <source>
        <dbReference type="Pfam" id="PF13087"/>
    </source>
</evidence>
<name>A0ABS4W3H9_9PSEU</name>
<feature type="domain" description="DNA2/NAM7 helicase-like C-terminal" evidence="9">
    <location>
        <begin position="946"/>
        <end position="1056"/>
    </location>
</feature>
<evidence type="ECO:0000256" key="3">
    <source>
        <dbReference type="ARBA" id="ARBA00022801"/>
    </source>
</evidence>
<dbReference type="PANTHER" id="PTHR43788:SF8">
    <property type="entry name" value="DNA-BINDING PROTEIN SMUBP-2"/>
    <property type="match status" value="1"/>
</dbReference>
<dbReference type="EMBL" id="JAGINU010000001">
    <property type="protein sequence ID" value="MBP2370767.1"/>
    <property type="molecule type" value="Genomic_DNA"/>
</dbReference>
<protein>
    <recommendedName>
        <fullName evidence="12">AAA domain-containing protein</fullName>
    </recommendedName>
</protein>
<dbReference type="PANTHER" id="PTHR43788">
    <property type="entry name" value="DNA2/NAM7 HELICASE FAMILY MEMBER"/>
    <property type="match status" value="1"/>
</dbReference>
<dbReference type="InterPro" id="IPR047187">
    <property type="entry name" value="SF1_C_Upf1"/>
</dbReference>
<keyword evidence="2" id="KW-0547">Nucleotide-binding</keyword>
<dbReference type="RefSeq" id="WP_210034284.1">
    <property type="nucleotide sequence ID" value="NZ_JAGINU010000001.1"/>
</dbReference>
<proteinExistence type="inferred from homology"/>
<sequence length="1080" mass="118331">MDSKYEWCYTVYLGLYPTARVVTELERVLGPESPHIPRKKETLSAVAGFVVDGRGVIAPESSVLSGAAWATGRLSWPGPTDSGWLDGLDDEQEALRRGLAGLSGPEPPSSDTSEPDSAGGRPESHVVAVVGRHFSSAATDALEEGARSTGTAVTGVTAAAVGAVAGPLFGGVVGAVAGKFVERVLSLRRSETTGSGDASEKPATPTRTPARLDATADYVTARHLAEFVEDLAAALDIGDALAPSGIRVKCWLRLRRPEQPDRSIDPPMLNSMLVDDLDRIARSVGEGDAGRALLDYLTDDAGLERSTRIDVRQDRETVLAAVRPERKPAGRWPEKISQPLVMAQQFAVDAIRDDLTGGEGVFAVNGPPGTGKTTLLRDLVAALVVDRADVMANLDRPEQAFAGEETYDDGERKRWIHVLRPELTGFEMVVATNGNDAAQNITHEIPDASAVATEFDARTYCDYFPELADDLVEKETWGLVAAALGKRGNNRKFTSRVVWGDGPPRRAGCPDPPRRTGLKNWLDESEPGLSWTDSVKRYRSARREVDELVRRQVSIVAAHDRVAVRRSRVEVIERERREVDEELAVQRGNEQRHRARFDTICKRLVRLDADLDRQSAERPGFWDALFTVWRVRRRWLEERAELIARHRELRDTQDRVERGLERAAEAVQGLIEVLANLDREREVCLVALARDEDLLASSGLRAPDPLADEDTFEMTAPWADGDLDAARSRLFLAALKLHKAFLRTASRQLTRMLMTASRVLGGDRSLPRPVVRAAWQALFLVVPVVSTTFASLPRLFHGLGRNDLGWLLVDEAGQATPQAVVGGLARCRRAVIIGDPMQLEPIVSLPVPAQRALARHYGVDEQWLPDRRSAQTAADRVNRFGTAAPPGDPTAVDPGPDWVGAPLRVHRRCDRLMFDICNEIAYAHAPMVFGTLRKDPSFPRPSMWFDVRGEAQGNVVDAELDQLVAVVGALLRLSIGAEQIRVITPFTDVRRDARSRVQKEVKVGTLHSVQGTEADVVILVLGGGTEGARKWAAETPNLLNVAVSRARQCLCVIGDRQSWSALPYFSTAARMLPVREGSST</sequence>
<dbReference type="InterPro" id="IPR041679">
    <property type="entry name" value="DNA2/NAM7-like_C"/>
</dbReference>
<evidence type="ECO:0000256" key="4">
    <source>
        <dbReference type="ARBA" id="ARBA00022806"/>
    </source>
</evidence>
<keyword evidence="4" id="KW-0347">Helicase</keyword>
<comment type="similarity">
    <text evidence="1">Belongs to the DNA2/NAM7 helicase family.</text>
</comment>
<evidence type="ECO:0008006" key="12">
    <source>
        <dbReference type="Google" id="ProtNLM"/>
    </source>
</evidence>
<keyword evidence="6" id="KW-0175">Coiled coil</keyword>
<keyword evidence="5" id="KW-0067">ATP-binding</keyword>
<keyword evidence="11" id="KW-1185">Reference proteome</keyword>
<evidence type="ECO:0000256" key="5">
    <source>
        <dbReference type="ARBA" id="ARBA00022840"/>
    </source>
</evidence>
<evidence type="ECO:0000256" key="6">
    <source>
        <dbReference type="SAM" id="Coils"/>
    </source>
</evidence>
<dbReference type="Gene3D" id="3.40.50.300">
    <property type="entry name" value="P-loop containing nucleotide triphosphate hydrolases"/>
    <property type="match status" value="3"/>
</dbReference>
<dbReference type="SUPFAM" id="SSF52540">
    <property type="entry name" value="P-loop containing nucleoside triphosphate hydrolases"/>
    <property type="match status" value="1"/>
</dbReference>
<dbReference type="CDD" id="cd18808">
    <property type="entry name" value="SF1_C_Upf1"/>
    <property type="match status" value="1"/>
</dbReference>
<keyword evidence="3" id="KW-0378">Hydrolase</keyword>
<evidence type="ECO:0000313" key="10">
    <source>
        <dbReference type="EMBL" id="MBP2370767.1"/>
    </source>
</evidence>
<reference evidence="10 11" key="1">
    <citation type="submission" date="2021-03" db="EMBL/GenBank/DDBJ databases">
        <title>Sequencing the genomes of 1000 actinobacteria strains.</title>
        <authorList>
            <person name="Klenk H.-P."/>
        </authorList>
    </citation>
    <scope>NUCLEOTIDE SEQUENCE [LARGE SCALE GENOMIC DNA]</scope>
    <source>
        <strain evidence="10 11">DSM 45256</strain>
    </source>
</reference>
<dbReference type="InterPro" id="IPR041677">
    <property type="entry name" value="DNA2/NAM7_AAA_11"/>
</dbReference>
<accession>A0ABS4W3H9</accession>
<gene>
    <name evidence="10" type="ORF">JOF36_006463</name>
</gene>
<evidence type="ECO:0000259" key="8">
    <source>
        <dbReference type="Pfam" id="PF13086"/>
    </source>
</evidence>
<evidence type="ECO:0000256" key="2">
    <source>
        <dbReference type="ARBA" id="ARBA00022741"/>
    </source>
</evidence>
<evidence type="ECO:0000256" key="1">
    <source>
        <dbReference type="ARBA" id="ARBA00007913"/>
    </source>
</evidence>
<organism evidence="10 11">
    <name type="scientific">Pseudonocardia parietis</name>
    <dbReference type="NCBI Taxonomy" id="570936"/>
    <lineage>
        <taxon>Bacteria</taxon>
        <taxon>Bacillati</taxon>
        <taxon>Actinomycetota</taxon>
        <taxon>Actinomycetes</taxon>
        <taxon>Pseudonocardiales</taxon>
        <taxon>Pseudonocardiaceae</taxon>
        <taxon>Pseudonocardia</taxon>
    </lineage>
</organism>
<comment type="caution">
    <text evidence="10">The sequence shown here is derived from an EMBL/GenBank/DDBJ whole genome shotgun (WGS) entry which is preliminary data.</text>
</comment>